<comment type="catalytic activity">
    <reaction evidence="10">
        <text>ATP + H2O = ADP + phosphate + H(+)</text>
        <dbReference type="Rhea" id="RHEA:13065"/>
        <dbReference type="ChEBI" id="CHEBI:15377"/>
        <dbReference type="ChEBI" id="CHEBI:15378"/>
        <dbReference type="ChEBI" id="CHEBI:30616"/>
        <dbReference type="ChEBI" id="CHEBI:43474"/>
        <dbReference type="ChEBI" id="CHEBI:456216"/>
    </reaction>
    <physiologicalReaction direction="left-to-right" evidence="10">
        <dbReference type="Rhea" id="RHEA:13066"/>
    </physiologicalReaction>
</comment>
<keyword evidence="7" id="KW-0472">Membrane</keyword>
<dbReference type="InterPro" id="IPR047533">
    <property type="entry name" value="RecA-like_PEX6_r2"/>
</dbReference>
<dbReference type="GO" id="GO:0016887">
    <property type="term" value="F:ATP hydrolysis activity"/>
    <property type="evidence" value="ECO:0007669"/>
    <property type="project" value="InterPro"/>
</dbReference>
<comment type="similarity">
    <text evidence="2">Belongs to the AAA ATPase family.</text>
</comment>
<evidence type="ECO:0000256" key="3">
    <source>
        <dbReference type="ARBA" id="ARBA00022593"/>
    </source>
</evidence>
<dbReference type="FunFam" id="1.10.8.60:FF:000039">
    <property type="entry name" value="peroxisome biogenesis factor 6"/>
    <property type="match status" value="1"/>
</dbReference>
<dbReference type="Gene3D" id="1.10.8.60">
    <property type="match status" value="2"/>
</dbReference>
<evidence type="ECO:0000256" key="9">
    <source>
        <dbReference type="ARBA" id="ARBA00034920"/>
    </source>
</evidence>
<dbReference type="SMART" id="SM00382">
    <property type="entry name" value="AAA"/>
    <property type="match status" value="2"/>
</dbReference>
<dbReference type="InterPro" id="IPR003960">
    <property type="entry name" value="ATPase_AAA_CS"/>
</dbReference>
<dbReference type="GO" id="GO:0016558">
    <property type="term" value="P:protein import into peroxisome matrix"/>
    <property type="evidence" value="ECO:0007669"/>
    <property type="project" value="TreeGrafter"/>
</dbReference>
<reference evidence="12" key="1">
    <citation type="journal article" date="2021" name="Cell">
        <title>Tracing the genetic footprints of vertebrate landing in non-teleost ray-finned fishes.</title>
        <authorList>
            <person name="Bi X."/>
            <person name="Wang K."/>
            <person name="Yang L."/>
            <person name="Pan H."/>
            <person name="Jiang H."/>
            <person name="Wei Q."/>
            <person name="Fang M."/>
            <person name="Yu H."/>
            <person name="Zhu C."/>
            <person name="Cai Y."/>
            <person name="He Y."/>
            <person name="Gan X."/>
            <person name="Zeng H."/>
            <person name="Yu D."/>
            <person name="Zhu Y."/>
            <person name="Jiang H."/>
            <person name="Qiu Q."/>
            <person name="Yang H."/>
            <person name="Zhang Y.E."/>
            <person name="Wang W."/>
            <person name="Zhu M."/>
            <person name="He S."/>
            <person name="Zhang G."/>
        </authorList>
    </citation>
    <scope>NUCLEOTIDE SEQUENCE</scope>
    <source>
        <strain evidence="12">Allg_001</strain>
    </source>
</reference>
<evidence type="ECO:0000256" key="6">
    <source>
        <dbReference type="ARBA" id="ARBA00022840"/>
    </source>
</evidence>
<dbReference type="EMBL" id="JAAWVO010008515">
    <property type="protein sequence ID" value="MBN3312834.1"/>
    <property type="molecule type" value="Genomic_DNA"/>
</dbReference>
<evidence type="ECO:0000313" key="12">
    <source>
        <dbReference type="EMBL" id="MBN3312834.1"/>
    </source>
</evidence>
<dbReference type="CDD" id="cd19527">
    <property type="entry name" value="RecA-like_PEX6_r2"/>
    <property type="match status" value="2"/>
</dbReference>
<dbReference type="AlphaFoldDB" id="A0A8J7NIU9"/>
<proteinExistence type="inferred from homology"/>
<keyword evidence="4" id="KW-0547">Nucleotide-binding</keyword>
<dbReference type="Pfam" id="PF25395">
    <property type="entry name" value="DPBB_PEX6"/>
    <property type="match status" value="1"/>
</dbReference>
<evidence type="ECO:0000256" key="8">
    <source>
        <dbReference type="ARBA" id="ARBA00034811"/>
    </source>
</evidence>
<evidence type="ECO:0000256" key="10">
    <source>
        <dbReference type="ARBA" id="ARBA00048778"/>
    </source>
</evidence>
<accession>A0A8J7NIU9</accession>
<keyword evidence="3" id="KW-0962">Peroxisome biogenesis</keyword>
<dbReference type="InterPro" id="IPR003959">
    <property type="entry name" value="ATPase_AAA_core"/>
</dbReference>
<comment type="subcellular location">
    <subcellularLocation>
        <location evidence="1">Membrane</location>
    </subcellularLocation>
</comment>
<evidence type="ECO:0000256" key="7">
    <source>
        <dbReference type="ARBA" id="ARBA00023136"/>
    </source>
</evidence>
<evidence type="ECO:0000256" key="5">
    <source>
        <dbReference type="ARBA" id="ARBA00022801"/>
    </source>
</evidence>
<evidence type="ECO:0000256" key="1">
    <source>
        <dbReference type="ARBA" id="ARBA00004370"/>
    </source>
</evidence>
<dbReference type="InterPro" id="IPR050168">
    <property type="entry name" value="AAA_ATPase_domain"/>
</dbReference>
<evidence type="ECO:0000259" key="11">
    <source>
        <dbReference type="SMART" id="SM00382"/>
    </source>
</evidence>
<dbReference type="InterPro" id="IPR027417">
    <property type="entry name" value="P-loop_NTPase"/>
</dbReference>
<dbReference type="Proteomes" id="UP000736164">
    <property type="component" value="Unassembled WGS sequence"/>
</dbReference>
<dbReference type="PROSITE" id="PS00674">
    <property type="entry name" value="AAA"/>
    <property type="match status" value="2"/>
</dbReference>
<feature type="non-terminal residue" evidence="12">
    <location>
        <position position="1226"/>
    </location>
</feature>
<organism evidence="12 13">
    <name type="scientific">Atractosteus spatula</name>
    <name type="common">Alligator gar</name>
    <name type="synonym">Lepisosteus spatula</name>
    <dbReference type="NCBI Taxonomy" id="7917"/>
    <lineage>
        <taxon>Eukaryota</taxon>
        <taxon>Metazoa</taxon>
        <taxon>Chordata</taxon>
        <taxon>Craniata</taxon>
        <taxon>Vertebrata</taxon>
        <taxon>Euteleostomi</taxon>
        <taxon>Actinopterygii</taxon>
        <taxon>Neopterygii</taxon>
        <taxon>Holostei</taxon>
        <taxon>Semionotiformes</taxon>
        <taxon>Lepisosteidae</taxon>
        <taxon>Atractosteus</taxon>
    </lineage>
</organism>
<dbReference type="GO" id="GO:0005829">
    <property type="term" value="C:cytosol"/>
    <property type="evidence" value="ECO:0007669"/>
    <property type="project" value="TreeGrafter"/>
</dbReference>
<keyword evidence="13" id="KW-1185">Reference proteome</keyword>
<dbReference type="GO" id="GO:0005778">
    <property type="term" value="C:peroxisomal membrane"/>
    <property type="evidence" value="ECO:0007669"/>
    <property type="project" value="TreeGrafter"/>
</dbReference>
<feature type="domain" description="AAA+ ATPase" evidence="11">
    <location>
        <begin position="1088"/>
        <end position="1226"/>
    </location>
</feature>
<dbReference type="FunFam" id="3.40.50.300:FF:000988">
    <property type="entry name" value="peroxisome biogenesis factor 6"/>
    <property type="match status" value="1"/>
</dbReference>
<protein>
    <recommendedName>
        <fullName evidence="8">Peroxisomal ATPase PEX6</fullName>
    </recommendedName>
    <alternativeName>
        <fullName evidence="9">Peroxin-6</fullName>
    </alternativeName>
</protein>
<keyword evidence="6" id="KW-0067">ATP-binding</keyword>
<dbReference type="PANTHER" id="PTHR23077:SF9">
    <property type="entry name" value="PEROXISOMAL ATPASE PEX6"/>
    <property type="match status" value="1"/>
</dbReference>
<keyword evidence="5" id="KW-0378">Hydrolase</keyword>
<evidence type="ECO:0000256" key="4">
    <source>
        <dbReference type="ARBA" id="ARBA00022741"/>
    </source>
</evidence>
<dbReference type="InterPro" id="IPR003593">
    <property type="entry name" value="AAA+_ATPase"/>
</dbReference>
<feature type="domain" description="AAA+ ATPase" evidence="11">
    <location>
        <begin position="819"/>
        <end position="957"/>
    </location>
</feature>
<comment type="caution">
    <text evidence="12">The sequence shown here is derived from an EMBL/GenBank/DDBJ whole genome shotgun (WGS) entry which is preliminary data.</text>
</comment>
<name>A0A8J7NIU9_ATRSP</name>
<sequence>MAAQAELFCLETFPSHYNQLHVLLAKSQFNQIFPGRNELPCVLLCVRRRQSPPRADMFLCAHVTTEEDIPEFATLVNSDTLLKLYTSRLFFRHYGFQPGAKVTVRLASPIGLGKIVVGAKSRQSFKWANSDKFLNGLLILASCQKQNVLARQGDVLLVPYHPLFGDDIAQVNQYFLDLVVLECTPVTQGVITVNTTVVVTDCRDLAQNHGTLEGSSQASTTRLLTSLYASDFAHYANSFSGGRSLLEKKKVIKSDFSDFLQALECRFDVRVMDVSSLLKQGRIKIKDEADLGTDVDASIFVSKHSLLKLGLFNHEWVVVSTGGHLAAVVVAEFTRSQDLEFHENMGFVSPSLWFNLSSGAPMPIASRVVKIKRCYEQVSQQERQLKDSRSSTASLPFARELHIDAIISPDYSSKGSFDSVLYAHFRTPRLVQLGDVLSIPTEGHAAFLESHTEGFTSWPVLYFRVKKVCGTTTENGEMSPLGYLADTEHTSLYLAGNINSFVPCSPGGDGPSFWTSLCPPGLSHTVEQVVSTIQPHVTEGAAVLGGACTLLVHGPCGSGKVTAVRAACARLNLHFLKVDCVGLCGETAAACKAKLQAAFSRAELHQPCALLLRNVQWVGKQREGSAEDARAACALRRLIAGLAAPASGNIVVIGTVRSPRELSLDVMMAFVHQVAVESPTEEQRKAMLTSLSAGQPLGKDVNLGKIAKQTAGFLLGDLCTLLGCAGKSAYRRILKTCFPGGISLHEEEDLRASGVCILAEDFASALDELQKAHSRAVGAPKIPSVKWQDIGGLQQVKREILDTIQLPLEHPELVSLGLRRSGVLLYGPPGTGKTLLAKAVATECSLTFLSVKGPELINMYVGQSEENVREVFSKARAAAPCVVFFDELDSLAPNRGRSGDSGGVMDRVVSQLLAELDGLHSSGDVFVIGATNRPDLLDPSLLRPGRFDKLVYVGINEDKESQLQVLKAILRKFKLDPNVSLLDIAERCPPQLTGADLYALCSDAMTSAIKRKISRIEEVLSVPLEISKSIFKNVGECELLIITVTCSFFHLVSVKWQDIGGLQQVKREILDTIQLPLEHPELVSLGLRRSGVLLYGPPGTGKTLLAKAVATECSLTFLSVKGPELINMYVGQSEENVREVFSKARAAAPCVVFFDELDSLAPNRGRSGDSGGVMDRVVSQLLAELDGLHSSGDVFVIGATNRPDLLDPSLLRPGRYDPQISLNATL</sequence>
<evidence type="ECO:0000256" key="2">
    <source>
        <dbReference type="ARBA" id="ARBA00006914"/>
    </source>
</evidence>
<dbReference type="GO" id="GO:0005524">
    <property type="term" value="F:ATP binding"/>
    <property type="evidence" value="ECO:0007669"/>
    <property type="project" value="UniProtKB-KW"/>
</dbReference>
<feature type="non-terminal residue" evidence="12">
    <location>
        <position position="1"/>
    </location>
</feature>
<dbReference type="FunFam" id="3.40.50.300:FF:000109">
    <property type="entry name" value="Peroxisomal biogenesis factor 6"/>
    <property type="match status" value="2"/>
</dbReference>
<dbReference type="SUPFAM" id="SSF52540">
    <property type="entry name" value="P-loop containing nucleoside triphosphate hydrolases"/>
    <property type="match status" value="3"/>
</dbReference>
<dbReference type="Gene3D" id="3.40.50.300">
    <property type="entry name" value="P-loop containing nucleotide triphosphate hydrolases"/>
    <property type="match status" value="3"/>
</dbReference>
<gene>
    <name evidence="12" type="primary">Pex6</name>
    <name evidence="12" type="ORF">GTO95_0015738</name>
</gene>
<dbReference type="InterPro" id="IPR057604">
    <property type="entry name" value="DPBB_PEX6"/>
</dbReference>
<dbReference type="PANTHER" id="PTHR23077">
    <property type="entry name" value="AAA-FAMILY ATPASE"/>
    <property type="match status" value="1"/>
</dbReference>
<evidence type="ECO:0000313" key="13">
    <source>
        <dbReference type="Proteomes" id="UP000736164"/>
    </source>
</evidence>
<dbReference type="Pfam" id="PF00004">
    <property type="entry name" value="AAA"/>
    <property type="match status" value="3"/>
</dbReference>